<evidence type="ECO:0000313" key="1">
    <source>
        <dbReference type="EMBL" id="MDQ0420960.1"/>
    </source>
</evidence>
<gene>
    <name evidence="1" type="ORF">J2045_001987</name>
</gene>
<dbReference type="Proteomes" id="UP001238496">
    <property type="component" value="Unassembled WGS sequence"/>
</dbReference>
<accession>A0ABU0G6J1</accession>
<proteinExistence type="predicted"/>
<name>A0ABU0G6J1_9HYPH</name>
<dbReference type="RefSeq" id="WP_307372167.1">
    <property type="nucleotide sequence ID" value="NZ_JAUSUW010000005.1"/>
</dbReference>
<evidence type="ECO:0000313" key="2">
    <source>
        <dbReference type="Proteomes" id="UP001238496"/>
    </source>
</evidence>
<keyword evidence="2" id="KW-1185">Reference proteome</keyword>
<sequence>MSNTYAVNDTLVTLRPEYVEFHRRDHDEETRLFNADEVINSIVSTGHPNANRVLEDYLKIQGDLLAYGRQMSRAEAGKDAIVIMLELAYGISHD</sequence>
<protein>
    <submittedName>
        <fullName evidence="1">Uncharacterized protein</fullName>
    </submittedName>
</protein>
<organism evidence="1 2">
    <name type="scientific">Peteryoungia aggregata LMG 23059</name>
    <dbReference type="NCBI Taxonomy" id="1368425"/>
    <lineage>
        <taxon>Bacteria</taxon>
        <taxon>Pseudomonadati</taxon>
        <taxon>Pseudomonadota</taxon>
        <taxon>Alphaproteobacteria</taxon>
        <taxon>Hyphomicrobiales</taxon>
        <taxon>Rhizobiaceae</taxon>
        <taxon>Peteryoungia</taxon>
    </lineage>
</organism>
<comment type="caution">
    <text evidence="1">The sequence shown here is derived from an EMBL/GenBank/DDBJ whole genome shotgun (WGS) entry which is preliminary data.</text>
</comment>
<reference evidence="1 2" key="1">
    <citation type="submission" date="2023-07" db="EMBL/GenBank/DDBJ databases">
        <title>Genomic Encyclopedia of Type Strains, Phase IV (KMG-IV): sequencing the most valuable type-strain genomes for metagenomic binning, comparative biology and taxonomic classification.</title>
        <authorList>
            <person name="Goeker M."/>
        </authorList>
    </citation>
    <scope>NUCLEOTIDE SEQUENCE [LARGE SCALE GENOMIC DNA]</scope>
    <source>
        <strain evidence="1 2">DSM 1111</strain>
    </source>
</reference>
<dbReference type="EMBL" id="JAUSUW010000005">
    <property type="protein sequence ID" value="MDQ0420960.1"/>
    <property type="molecule type" value="Genomic_DNA"/>
</dbReference>